<evidence type="ECO:0000256" key="1">
    <source>
        <dbReference type="PROSITE-ProRule" id="PRU00285"/>
    </source>
</evidence>
<dbReference type="AlphaFoldDB" id="A0A087H8K6"/>
<evidence type="ECO:0000259" key="5">
    <source>
        <dbReference type="PROSITE" id="PS01031"/>
    </source>
</evidence>
<comment type="similarity">
    <text evidence="1 2">Belongs to the small heat shock protein (HSP20) family.</text>
</comment>
<sequence length="467" mass="51952">MAMFKRPRPVGGHHPPPLAPTVNSFKPRAQWSNSGSSIFLYVNLPGFYRDQIEIKKDEKTRIIQIQGQRPLSTQTKARFNEAYRVPETCDMTKLNTSFSHGLLTVEFPKVIEGDKPEKMVQSQGKIVQRPNQEESEGSSPSGSSLGRKKPLDVEKQVGTSQEKVTPMANKEEPRTYKSVVEGKRPVLPSSRERFEQKVKEGEASPSLGGKEATQIGQQKTVQKLKEEEGRSTPPTNGSSLKPKVQAKVAERKGDGELGQKLKEEGKIDLGQKKEEKYTKPIVGNEARKTDKDIVATNQAKTELKTKEKVERMAQNVNSIAKIKHDKKDEEMVGDKVSEKEIQENVGQKKVEEAGFAKETGDVKDSAEVMEPEKVDSDDHVNEESTLVGEDREKIVERGLESETDPLLVEEGQKKIDMDPPEVGGRGMDEETQKYDLSLVNVGVAALVIMGFGAYAFVPLVKLFYGYV</sequence>
<keyword evidence="4" id="KW-0812">Transmembrane</keyword>
<feature type="region of interest" description="Disordered" evidence="3">
    <location>
        <begin position="1"/>
        <end position="20"/>
    </location>
</feature>
<evidence type="ECO:0000256" key="2">
    <source>
        <dbReference type="RuleBase" id="RU003616"/>
    </source>
</evidence>
<feature type="compositionally biased region" description="Basic and acidic residues" evidence="3">
    <location>
        <begin position="248"/>
        <end position="265"/>
    </location>
</feature>
<proteinExistence type="inferred from homology"/>
<gene>
    <name evidence="6" type="ordered locus">AALP_Aa3g115900</name>
</gene>
<name>A0A087H8K6_ARAAL</name>
<feature type="region of interest" description="Disordered" evidence="3">
    <location>
        <begin position="343"/>
        <end position="426"/>
    </location>
</feature>
<dbReference type="EMBL" id="CM002871">
    <property type="protein sequence ID" value="KFK38458.1"/>
    <property type="molecule type" value="Genomic_DNA"/>
</dbReference>
<keyword evidence="4" id="KW-0472">Membrane</keyword>
<dbReference type="Gramene" id="KFK38458">
    <property type="protein sequence ID" value="KFK38458"/>
    <property type="gene ID" value="AALP_AA3G115900"/>
</dbReference>
<dbReference type="InterPro" id="IPR002068">
    <property type="entry name" value="A-crystallin/Hsp20_dom"/>
</dbReference>
<evidence type="ECO:0000256" key="4">
    <source>
        <dbReference type="SAM" id="Phobius"/>
    </source>
</evidence>
<organism evidence="6 7">
    <name type="scientific">Arabis alpina</name>
    <name type="common">Alpine rock-cress</name>
    <dbReference type="NCBI Taxonomy" id="50452"/>
    <lineage>
        <taxon>Eukaryota</taxon>
        <taxon>Viridiplantae</taxon>
        <taxon>Streptophyta</taxon>
        <taxon>Embryophyta</taxon>
        <taxon>Tracheophyta</taxon>
        <taxon>Spermatophyta</taxon>
        <taxon>Magnoliopsida</taxon>
        <taxon>eudicotyledons</taxon>
        <taxon>Gunneridae</taxon>
        <taxon>Pentapetalae</taxon>
        <taxon>rosids</taxon>
        <taxon>malvids</taxon>
        <taxon>Brassicales</taxon>
        <taxon>Brassicaceae</taxon>
        <taxon>Arabideae</taxon>
        <taxon>Arabis</taxon>
    </lineage>
</organism>
<reference evidence="7" key="1">
    <citation type="journal article" date="2015" name="Nat. Plants">
        <title>Genome expansion of Arabis alpina linked with retrotransposition and reduced symmetric DNA methylation.</title>
        <authorList>
            <person name="Willing E.M."/>
            <person name="Rawat V."/>
            <person name="Mandakova T."/>
            <person name="Maumus F."/>
            <person name="James G.V."/>
            <person name="Nordstroem K.J."/>
            <person name="Becker C."/>
            <person name="Warthmann N."/>
            <person name="Chica C."/>
            <person name="Szarzynska B."/>
            <person name="Zytnicki M."/>
            <person name="Albani M.C."/>
            <person name="Kiefer C."/>
            <person name="Bergonzi S."/>
            <person name="Castaings L."/>
            <person name="Mateos J.L."/>
            <person name="Berns M.C."/>
            <person name="Bujdoso N."/>
            <person name="Piofczyk T."/>
            <person name="de Lorenzo L."/>
            <person name="Barrero-Sicilia C."/>
            <person name="Mateos I."/>
            <person name="Piednoel M."/>
            <person name="Hagmann J."/>
            <person name="Chen-Min-Tao R."/>
            <person name="Iglesias-Fernandez R."/>
            <person name="Schuster S.C."/>
            <person name="Alonso-Blanco C."/>
            <person name="Roudier F."/>
            <person name="Carbonero P."/>
            <person name="Paz-Ares J."/>
            <person name="Davis S.J."/>
            <person name="Pecinka A."/>
            <person name="Quesneville H."/>
            <person name="Colot V."/>
            <person name="Lysak M.A."/>
            <person name="Weigel D."/>
            <person name="Coupland G."/>
            <person name="Schneeberger K."/>
        </authorList>
    </citation>
    <scope>NUCLEOTIDE SEQUENCE [LARGE SCALE GENOMIC DNA]</scope>
    <source>
        <strain evidence="7">cv. Pajares</strain>
    </source>
</reference>
<evidence type="ECO:0000313" key="7">
    <source>
        <dbReference type="Proteomes" id="UP000029120"/>
    </source>
</evidence>
<feature type="region of interest" description="Disordered" evidence="3">
    <location>
        <begin position="114"/>
        <end position="265"/>
    </location>
</feature>
<feature type="compositionally biased region" description="Basic and acidic residues" evidence="3">
    <location>
        <begin position="343"/>
        <end position="400"/>
    </location>
</feature>
<feature type="transmembrane region" description="Helical" evidence="4">
    <location>
        <begin position="436"/>
        <end position="457"/>
    </location>
</feature>
<dbReference type="GO" id="GO:0002213">
    <property type="term" value="P:defense response to insect"/>
    <property type="evidence" value="ECO:0007669"/>
    <property type="project" value="EnsemblPlants"/>
</dbReference>
<dbReference type="GO" id="GO:0097218">
    <property type="term" value="C:sieve plate"/>
    <property type="evidence" value="ECO:0007669"/>
    <property type="project" value="EnsemblPlants"/>
</dbReference>
<dbReference type="PROSITE" id="PS01031">
    <property type="entry name" value="SHSP"/>
    <property type="match status" value="1"/>
</dbReference>
<feature type="domain" description="SHSP" evidence="5">
    <location>
        <begin position="20"/>
        <end position="125"/>
    </location>
</feature>
<keyword evidence="4" id="KW-1133">Transmembrane helix</keyword>
<dbReference type="Pfam" id="PF00011">
    <property type="entry name" value="HSP20"/>
    <property type="match status" value="1"/>
</dbReference>
<accession>A0A087H8K6</accession>
<dbReference type="SUPFAM" id="SSF49764">
    <property type="entry name" value="HSP20-like chaperones"/>
    <property type="match status" value="1"/>
</dbReference>
<keyword evidence="7" id="KW-1185">Reference proteome</keyword>
<dbReference type="InterPro" id="IPR008978">
    <property type="entry name" value="HSP20-like_chaperone"/>
</dbReference>
<dbReference type="Gene3D" id="2.60.40.790">
    <property type="match status" value="1"/>
</dbReference>
<protein>
    <recommendedName>
        <fullName evidence="5">SHSP domain-containing protein</fullName>
    </recommendedName>
</protein>
<evidence type="ECO:0000256" key="3">
    <source>
        <dbReference type="SAM" id="MobiDB-lite"/>
    </source>
</evidence>
<dbReference type="GO" id="GO:0009266">
    <property type="term" value="P:response to temperature stimulus"/>
    <property type="evidence" value="ECO:0007669"/>
    <property type="project" value="EnsemblPlants"/>
</dbReference>
<feature type="compositionally biased region" description="Basic and acidic residues" evidence="3">
    <location>
        <begin position="169"/>
        <end position="202"/>
    </location>
</feature>
<dbReference type="OMA" id="TRAIYIQ"/>
<dbReference type="OrthoDB" id="1431247at2759"/>
<dbReference type="Proteomes" id="UP000029120">
    <property type="component" value="Chromosome 3"/>
</dbReference>
<dbReference type="eggNOG" id="KOG0710">
    <property type="taxonomic scope" value="Eukaryota"/>
</dbReference>
<dbReference type="CDD" id="cd06464">
    <property type="entry name" value="ACD_sHsps-like"/>
    <property type="match status" value="1"/>
</dbReference>
<evidence type="ECO:0000313" key="6">
    <source>
        <dbReference type="EMBL" id="KFK38458.1"/>
    </source>
</evidence>